<feature type="transmembrane region" description="Helical" evidence="1">
    <location>
        <begin position="35"/>
        <end position="64"/>
    </location>
</feature>
<dbReference type="AlphaFoldDB" id="A0A1Z1MS20"/>
<keyword evidence="2" id="KW-0934">Plastid</keyword>
<dbReference type="InterPro" id="IPR051790">
    <property type="entry name" value="Cytochrome_c-biogenesis_DsbD"/>
</dbReference>
<geneLocation type="chloroplast" evidence="2"/>
<protein>
    <submittedName>
        <fullName evidence="2">Thiol:disulfide interchange protein</fullName>
    </submittedName>
</protein>
<keyword evidence="1" id="KW-0812">Transmembrane</keyword>
<proteinExistence type="predicted"/>
<feature type="transmembrane region" description="Helical" evidence="1">
    <location>
        <begin position="212"/>
        <end position="239"/>
    </location>
</feature>
<evidence type="ECO:0000313" key="2">
    <source>
        <dbReference type="EMBL" id="ARW68632.1"/>
    </source>
</evidence>
<keyword evidence="2" id="KW-0150">Chloroplast</keyword>
<evidence type="ECO:0000256" key="1">
    <source>
        <dbReference type="SAM" id="Phobius"/>
    </source>
</evidence>
<accession>A0A1Z1MS20</accession>
<keyword evidence="1" id="KW-1133">Transmembrane helix</keyword>
<dbReference type="PANTHER" id="PTHR31272">
    <property type="entry name" value="CYTOCHROME C-TYPE BIOGENESIS PROTEIN HI_1454-RELATED"/>
    <property type="match status" value="1"/>
</dbReference>
<feature type="transmembrane region" description="Helical" evidence="1">
    <location>
        <begin position="181"/>
        <end position="205"/>
    </location>
</feature>
<reference evidence="2" key="1">
    <citation type="journal article" date="2017" name="J. Phycol.">
        <title>Analysis of chloroplast genomes and a supermatrix inform reclassification of the Rhodomelaceae (Rhodophyta).</title>
        <authorList>
            <person name="Diaz-Tapia P."/>
            <person name="Maggs C.A."/>
            <person name="West J.A."/>
            <person name="Verbruggen H."/>
        </authorList>
    </citation>
    <scope>NUCLEOTIDE SEQUENCE</scope>
    <source>
        <strain evidence="2">PD1686</strain>
    </source>
</reference>
<dbReference type="EMBL" id="MF101453">
    <property type="protein sequence ID" value="ARW68632.1"/>
    <property type="molecule type" value="Genomic_DNA"/>
</dbReference>
<sequence length="244" mass="28525">MFYLSDILDKYQIFLFFLYQNVYQFLRSSYTHINFTFIVLLIFMGIFTVLTPCFISMFPILITYTSSNTDKALSKIFIVFGVISSIFFTFLLSNFVSFYSFFDKLPLLSSLALVFVSLNLMQFFNFSFIPQIVYERLHIANVFDINWQSYLAGVLIGFGSTPCNTSIILLLTFLLKNTHNILFLCFYLFTYLLGSCMVLVFFVSFSKLDKNLYYLVWFLDSIFPLSGSLLLIFSLLLFLRKSFL</sequence>
<feature type="transmembrane region" description="Helical" evidence="1">
    <location>
        <begin position="107"/>
        <end position="129"/>
    </location>
</feature>
<gene>
    <name evidence="2" type="primary">dsbD</name>
</gene>
<keyword evidence="1" id="KW-0472">Membrane</keyword>
<organism evidence="2">
    <name type="scientific">Palisada sp</name>
    <dbReference type="NCBI Taxonomy" id="1955416"/>
    <lineage>
        <taxon>Eukaryota</taxon>
        <taxon>Rhodophyta</taxon>
        <taxon>Florideophyceae</taxon>
        <taxon>Rhodymeniophycidae</taxon>
        <taxon>Ceramiales</taxon>
        <taxon>Rhodomelaceae</taxon>
        <taxon>Laurencieae</taxon>
        <taxon>Palisada</taxon>
    </lineage>
</organism>
<feature type="transmembrane region" description="Helical" evidence="1">
    <location>
        <begin position="76"/>
        <end position="101"/>
    </location>
</feature>
<dbReference type="PANTHER" id="PTHR31272:SF9">
    <property type="entry name" value="BLL1027 PROTEIN"/>
    <property type="match status" value="1"/>
</dbReference>
<name>A0A1Z1MS20_9FLOR</name>
<feature type="transmembrane region" description="Helical" evidence="1">
    <location>
        <begin position="150"/>
        <end position="175"/>
    </location>
</feature>